<reference evidence="2 3" key="1">
    <citation type="submission" date="2017-06" db="EMBL/GenBank/DDBJ databases">
        <title>Description of Avrilella dinanensis gen. nov. sp. nov.</title>
        <authorList>
            <person name="Leyer C."/>
            <person name="Sassi M."/>
            <person name="Minet J."/>
            <person name="Kayal S."/>
            <person name="Cattoir V."/>
        </authorList>
    </citation>
    <scope>NUCLEOTIDE SEQUENCE [LARGE SCALE GENOMIC DNA]</scope>
    <source>
        <strain evidence="2 3">UR159</strain>
    </source>
</reference>
<dbReference type="OrthoDB" id="1311865at2"/>
<dbReference type="EMBL" id="NIPO01000001">
    <property type="protein sequence ID" value="PJR03967.1"/>
    <property type="molecule type" value="Genomic_DNA"/>
</dbReference>
<accession>A0A2M9R527</accession>
<comment type="caution">
    <text evidence="2">The sequence shown here is derived from an EMBL/GenBank/DDBJ whole genome shotgun (WGS) entry which is preliminary data.</text>
</comment>
<dbReference type="RefSeq" id="WP_100677532.1">
    <property type="nucleotide sequence ID" value="NZ_NIPO01000001.1"/>
</dbReference>
<evidence type="ECO:0000313" key="3">
    <source>
        <dbReference type="Proteomes" id="UP000231960"/>
    </source>
</evidence>
<keyword evidence="3" id="KW-1185">Reference proteome</keyword>
<sequence>MRKLFYVVISLISVSALAQTKQVEFTQKLTYKINLKDSLSPYYEDYNNISYNHYIGKNKTESLISIYYKEFFSDSTTETNLFVKDEWMIPITVSGISKAVSYSIYSASKLIPNNKTVSKMDRKGSFDGIDCQYYGAYSVNKQDEEPEFCFCIDEDNEINNANILFPGTGIEGLIVSVEESRDGSFNMTYQSVENTNLVLDFNTDKMLADIEEYKTEQEPSVDIAESYSDDVVEAYDYSEYESRNAIYNDPLYSYGTLNDYTLYNYVYPVYGVTANLLYNTEEYSYNKSEAKYTREQVLKFFKKNTKNLVKDLSSSKLITSEEKKTLNDFFTDKIKEAEKFEPEALPEVENTTDYYADYAVAAADSVVYADYDYNYYTKYQSQYKDIDVADISLAYDLLSGKELKQNAPDYCDDLKNKIPDFKNKDLKNHVHNFAGQICDLYLYQNGGSVDYYGTINSMRKSLLEIEKMRNNLSKNDKKLLVEFLKNLD</sequence>
<evidence type="ECO:0008006" key="4">
    <source>
        <dbReference type="Google" id="ProtNLM"/>
    </source>
</evidence>
<organism evidence="2 3">
    <name type="scientific">Avrilella dinanensis</name>
    <dbReference type="NCBI Taxonomy" id="2008672"/>
    <lineage>
        <taxon>Bacteria</taxon>
        <taxon>Pseudomonadati</taxon>
        <taxon>Bacteroidota</taxon>
        <taxon>Flavobacteriia</taxon>
        <taxon>Flavobacteriales</taxon>
        <taxon>Flavobacteriaceae</taxon>
        <taxon>Avrilella</taxon>
    </lineage>
</organism>
<name>A0A2M9R527_9FLAO</name>
<evidence type="ECO:0000313" key="2">
    <source>
        <dbReference type="EMBL" id="PJR03967.1"/>
    </source>
</evidence>
<gene>
    <name evidence="2" type="ORF">CDL10_05065</name>
</gene>
<feature type="chain" id="PRO_5014806084" description="YARHG domain-containing protein" evidence="1">
    <location>
        <begin position="19"/>
        <end position="488"/>
    </location>
</feature>
<proteinExistence type="predicted"/>
<evidence type="ECO:0000256" key="1">
    <source>
        <dbReference type="SAM" id="SignalP"/>
    </source>
</evidence>
<keyword evidence="1" id="KW-0732">Signal</keyword>
<protein>
    <recommendedName>
        <fullName evidence="4">YARHG domain-containing protein</fullName>
    </recommendedName>
</protein>
<dbReference type="Proteomes" id="UP000231960">
    <property type="component" value="Unassembled WGS sequence"/>
</dbReference>
<dbReference type="AlphaFoldDB" id="A0A2M9R527"/>
<feature type="signal peptide" evidence="1">
    <location>
        <begin position="1"/>
        <end position="18"/>
    </location>
</feature>